<dbReference type="Pfam" id="PF07687">
    <property type="entry name" value="M20_dimer"/>
    <property type="match status" value="1"/>
</dbReference>
<dbReference type="RefSeq" id="WP_188390387.1">
    <property type="nucleotide sequence ID" value="NZ_BMEV01000001.1"/>
</dbReference>
<dbReference type="InterPro" id="IPR002933">
    <property type="entry name" value="Peptidase_M20"/>
</dbReference>
<evidence type="ECO:0000313" key="6">
    <source>
        <dbReference type="Proteomes" id="UP000602050"/>
    </source>
</evidence>
<dbReference type="CDD" id="cd03884">
    <property type="entry name" value="M20_bAS"/>
    <property type="match status" value="1"/>
</dbReference>
<keyword evidence="3" id="KW-0862">Zinc</keyword>
<dbReference type="PANTHER" id="PTHR32494:SF5">
    <property type="entry name" value="ALLANTOATE AMIDOHYDROLASE"/>
    <property type="match status" value="1"/>
</dbReference>
<comment type="cofactor">
    <cofactor evidence="3">
        <name>Zn(2+)</name>
        <dbReference type="ChEBI" id="CHEBI:29105"/>
    </cofactor>
    <text evidence="3">Binds 2 Zn(2+) ions per subunit.</text>
</comment>
<feature type="binding site" evidence="3">
    <location>
        <position position="124"/>
    </location>
    <ligand>
        <name>Zn(2+)</name>
        <dbReference type="ChEBI" id="CHEBI:29105"/>
        <label>2</label>
    </ligand>
</feature>
<dbReference type="SUPFAM" id="SSF55031">
    <property type="entry name" value="Bacterial exopeptidase dimerisation domain"/>
    <property type="match status" value="1"/>
</dbReference>
<dbReference type="GO" id="GO:0016813">
    <property type="term" value="F:hydrolase activity, acting on carbon-nitrogen (but not peptide) bonds, in linear amidines"/>
    <property type="evidence" value="ECO:0007669"/>
    <property type="project" value="InterPro"/>
</dbReference>
<dbReference type="SUPFAM" id="SSF53187">
    <property type="entry name" value="Zn-dependent exopeptidases"/>
    <property type="match status" value="1"/>
</dbReference>
<evidence type="ECO:0000259" key="4">
    <source>
        <dbReference type="Pfam" id="PF07687"/>
    </source>
</evidence>
<comment type="similarity">
    <text evidence="1">Belongs to the peptidase M20 family.</text>
</comment>
<keyword evidence="2 5" id="KW-0378">Hydrolase</keyword>
<dbReference type="InterPro" id="IPR011650">
    <property type="entry name" value="Peptidase_M20_dimer"/>
</dbReference>
<evidence type="ECO:0000256" key="2">
    <source>
        <dbReference type="ARBA" id="ARBA00022801"/>
    </source>
</evidence>
<dbReference type="Gene3D" id="3.40.630.10">
    <property type="entry name" value="Zn peptidases"/>
    <property type="match status" value="1"/>
</dbReference>
<dbReference type="Gene3D" id="3.30.70.360">
    <property type="match status" value="1"/>
</dbReference>
<dbReference type="Pfam" id="PF01546">
    <property type="entry name" value="Peptidase_M20"/>
    <property type="match status" value="1"/>
</dbReference>
<keyword evidence="6" id="KW-1185">Reference proteome</keyword>
<evidence type="ECO:0000313" key="5">
    <source>
        <dbReference type="EMBL" id="GGH68169.1"/>
    </source>
</evidence>
<dbReference type="AlphaFoldDB" id="A0A8J2ZPQ2"/>
<organism evidence="5 6">
    <name type="scientific">Compostibacillus humi</name>
    <dbReference type="NCBI Taxonomy" id="1245525"/>
    <lineage>
        <taxon>Bacteria</taxon>
        <taxon>Bacillati</taxon>
        <taxon>Bacillota</taxon>
        <taxon>Bacilli</taxon>
        <taxon>Bacillales</taxon>
        <taxon>Bacillaceae</taxon>
        <taxon>Compostibacillus</taxon>
    </lineage>
</organism>
<feature type="binding site" evidence="3">
    <location>
        <position position="78"/>
    </location>
    <ligand>
        <name>Zn(2+)</name>
        <dbReference type="ChEBI" id="CHEBI:29105"/>
        <label>1</label>
    </ligand>
</feature>
<dbReference type="NCBIfam" id="NF006771">
    <property type="entry name" value="PRK09290.1-5"/>
    <property type="match status" value="1"/>
</dbReference>
<feature type="binding site" evidence="3">
    <location>
        <position position="89"/>
    </location>
    <ligand>
        <name>Zn(2+)</name>
        <dbReference type="ChEBI" id="CHEBI:29105"/>
        <label>2</label>
    </ligand>
</feature>
<protein>
    <submittedName>
        <fullName evidence="5">Zn-dependent hydrolase</fullName>
    </submittedName>
</protein>
<feature type="binding site" evidence="3">
    <location>
        <position position="89"/>
    </location>
    <ligand>
        <name>Zn(2+)</name>
        <dbReference type="ChEBI" id="CHEBI:29105"/>
        <label>1</label>
    </ligand>
</feature>
<accession>A0A8J2ZPQ2</accession>
<dbReference type="EMBL" id="BMEV01000001">
    <property type="protein sequence ID" value="GGH68169.1"/>
    <property type="molecule type" value="Genomic_DNA"/>
</dbReference>
<dbReference type="GO" id="GO:0046872">
    <property type="term" value="F:metal ion binding"/>
    <property type="evidence" value="ECO:0007669"/>
    <property type="project" value="UniProtKB-KW"/>
</dbReference>
<dbReference type="InterPro" id="IPR010158">
    <property type="entry name" value="Amidase_Cbmase"/>
</dbReference>
<reference evidence="5" key="1">
    <citation type="journal article" date="2014" name="Int. J. Syst. Evol. Microbiol.">
        <title>Complete genome sequence of Corynebacterium casei LMG S-19264T (=DSM 44701T), isolated from a smear-ripened cheese.</title>
        <authorList>
            <consortium name="US DOE Joint Genome Institute (JGI-PGF)"/>
            <person name="Walter F."/>
            <person name="Albersmeier A."/>
            <person name="Kalinowski J."/>
            <person name="Ruckert C."/>
        </authorList>
    </citation>
    <scope>NUCLEOTIDE SEQUENCE</scope>
    <source>
        <strain evidence="5">CGMCC 1.12360</strain>
    </source>
</reference>
<dbReference type="PIRSF" id="PIRSF001235">
    <property type="entry name" value="Amidase_carbamoylase"/>
    <property type="match status" value="1"/>
</dbReference>
<feature type="binding site" evidence="3">
    <location>
        <position position="379"/>
    </location>
    <ligand>
        <name>Zn(2+)</name>
        <dbReference type="ChEBI" id="CHEBI:29105"/>
        <label>2</label>
    </ligand>
</feature>
<feature type="domain" description="Peptidase M20 dimerisation" evidence="4">
    <location>
        <begin position="208"/>
        <end position="309"/>
    </location>
</feature>
<evidence type="ECO:0000256" key="1">
    <source>
        <dbReference type="ARBA" id="ARBA00006153"/>
    </source>
</evidence>
<dbReference type="PROSITE" id="PS00758">
    <property type="entry name" value="ARGE_DAPE_CPG2_1"/>
    <property type="match status" value="1"/>
</dbReference>
<reference evidence="5" key="2">
    <citation type="submission" date="2020-09" db="EMBL/GenBank/DDBJ databases">
        <authorList>
            <person name="Sun Q."/>
            <person name="Zhou Y."/>
        </authorList>
    </citation>
    <scope>NUCLEOTIDE SEQUENCE</scope>
    <source>
        <strain evidence="5">CGMCC 1.12360</strain>
    </source>
</reference>
<dbReference type="InterPro" id="IPR036264">
    <property type="entry name" value="Bact_exopeptidase_dim_dom"/>
</dbReference>
<evidence type="ECO:0000256" key="3">
    <source>
        <dbReference type="PIRSR" id="PIRSR001235-1"/>
    </source>
</evidence>
<gene>
    <name evidence="5" type="ORF">GCM10010978_00880</name>
</gene>
<feature type="binding site" evidence="3">
    <location>
        <position position="188"/>
    </location>
    <ligand>
        <name>Zn(2+)</name>
        <dbReference type="ChEBI" id="CHEBI:29105"/>
        <label>1</label>
    </ligand>
</feature>
<dbReference type="Proteomes" id="UP000602050">
    <property type="component" value="Unassembled WGS sequence"/>
</dbReference>
<dbReference type="NCBIfam" id="TIGR01879">
    <property type="entry name" value="hydantase"/>
    <property type="match status" value="1"/>
</dbReference>
<keyword evidence="3" id="KW-0479">Metal-binding</keyword>
<name>A0A8J2ZPQ2_9BACI</name>
<dbReference type="PANTHER" id="PTHR32494">
    <property type="entry name" value="ALLANTOATE DEIMINASE-RELATED"/>
    <property type="match status" value="1"/>
</dbReference>
<dbReference type="InterPro" id="IPR001261">
    <property type="entry name" value="ArgE/DapE_CS"/>
</dbReference>
<comment type="caution">
    <text evidence="5">The sequence shown here is derived from an EMBL/GenBank/DDBJ whole genome shotgun (WGS) entry which is preliminary data.</text>
</comment>
<sequence length="407" mass="44286">MINIERLMSRLEELSKIGKTEDGGVTRFSFTKEEAEANALVARYMEEAGLTVEYDAVGNLIGSREGEEGLPVILLGSHIDTVPNGGKFDGPVGVLSAIEVLQALNEEGVSLRHPVKVISFKDEEGSRFGFGMIGSRAVAGTLAMEDLERTDERGVSILQAMEEAGFPLDAAKLQTAKMDKVKAYLEVHIEQGKVLERNNVGVGNVTGIAGPVWLKMKVVGEAEHAGATPMGQRKDALVAASMIIQEVEKIARMHPPAVATVGKIAVSPNGVNVIPGEVEWTIDIRSTDEKRRDEVERAIVAFAERTAEERDMRLEISELQRVPPVGCDERIQTLIQESIAEIGSETVSLPSGAGHDGMQFKDRIPIGMIFVRSIDGISHNPRELSLAEDIEKGAEVLYRTLLKLDRE</sequence>
<proteinExistence type="inferred from homology"/>